<dbReference type="Pfam" id="PF13960">
    <property type="entry name" value="DUF4218"/>
    <property type="match status" value="1"/>
</dbReference>
<dbReference type="Proteomes" id="UP001054821">
    <property type="component" value="Chromosome 2"/>
</dbReference>
<feature type="region of interest" description="Disordered" evidence="1">
    <location>
        <begin position="493"/>
        <end position="541"/>
    </location>
</feature>
<evidence type="ECO:0000313" key="3">
    <source>
        <dbReference type="EMBL" id="KAI5343665.1"/>
    </source>
</evidence>
<accession>A0AAD4WHQ4</accession>
<evidence type="ECO:0000313" key="4">
    <source>
        <dbReference type="Proteomes" id="UP001054821"/>
    </source>
</evidence>
<gene>
    <name evidence="3" type="ORF">L3X38_011541</name>
</gene>
<feature type="compositionally biased region" description="Pro residues" evidence="1">
    <location>
        <begin position="406"/>
        <end position="418"/>
    </location>
</feature>
<reference evidence="3 4" key="1">
    <citation type="journal article" date="2022" name="G3 (Bethesda)">
        <title>Whole-genome sequence and methylome profiling of the almond [Prunus dulcis (Mill.) D.A. Webb] cultivar 'Nonpareil'.</title>
        <authorList>
            <person name="D'Amico-Willman K.M."/>
            <person name="Ouma W.Z."/>
            <person name="Meulia T."/>
            <person name="Sideli G.M."/>
            <person name="Gradziel T.M."/>
            <person name="Fresnedo-Ramirez J."/>
        </authorList>
    </citation>
    <scope>NUCLEOTIDE SEQUENCE [LARGE SCALE GENOMIC DNA]</scope>
    <source>
        <strain evidence="3">Clone GOH B32 T37-40</strain>
    </source>
</reference>
<dbReference type="Pfam" id="PF02992">
    <property type="entry name" value="Transposase_21"/>
    <property type="match status" value="1"/>
</dbReference>
<feature type="compositionally biased region" description="Low complexity" evidence="1">
    <location>
        <begin position="493"/>
        <end position="513"/>
    </location>
</feature>
<feature type="domain" description="DUF4218" evidence="2">
    <location>
        <begin position="275"/>
        <end position="375"/>
    </location>
</feature>
<dbReference type="InterPro" id="IPR004242">
    <property type="entry name" value="Transposase_21"/>
</dbReference>
<evidence type="ECO:0000256" key="1">
    <source>
        <dbReference type="SAM" id="MobiDB-lite"/>
    </source>
</evidence>
<organism evidence="3 4">
    <name type="scientific">Prunus dulcis</name>
    <name type="common">Almond</name>
    <name type="synonym">Amygdalus dulcis</name>
    <dbReference type="NCBI Taxonomy" id="3755"/>
    <lineage>
        <taxon>Eukaryota</taxon>
        <taxon>Viridiplantae</taxon>
        <taxon>Streptophyta</taxon>
        <taxon>Embryophyta</taxon>
        <taxon>Tracheophyta</taxon>
        <taxon>Spermatophyta</taxon>
        <taxon>Magnoliopsida</taxon>
        <taxon>eudicotyledons</taxon>
        <taxon>Gunneridae</taxon>
        <taxon>Pentapetalae</taxon>
        <taxon>rosids</taxon>
        <taxon>fabids</taxon>
        <taxon>Rosales</taxon>
        <taxon>Rosaceae</taxon>
        <taxon>Amygdaloideae</taxon>
        <taxon>Amygdaleae</taxon>
        <taxon>Prunus</taxon>
    </lineage>
</organism>
<dbReference type="AlphaFoldDB" id="A0AAD4WHQ4"/>
<feature type="compositionally biased region" description="Low complexity" evidence="1">
    <location>
        <begin position="521"/>
        <end position="532"/>
    </location>
</feature>
<comment type="caution">
    <text evidence="3">The sequence shown here is derived from an EMBL/GenBank/DDBJ whole genome shotgun (WGS) entry which is preliminary data.</text>
</comment>
<dbReference type="InterPro" id="IPR025452">
    <property type="entry name" value="DUF4218"/>
</dbReference>
<sequence length="598" mass="67856">MFSLRAAVMWTVKDFPSYAMVSGWSTKGYMACPVCKEDVTFGWHAGKVCYLGHRRWLPWDHEWREKDKEFDGNTEHRLRPREWSGDEILEQLNRLDFAPFGKTVSRTRPSTHMNWTHKPMLFELPYWSKLKLRHNLDVMHVEKNVFDTLVGTILDIEGKAKDTIKARLDLERMGIRRGLWMNRDSDKARRDLAFFSMKPNDKKEFQKFVSSVKFPDGYASNIALCVNVDGGKFTGLKSHDCHVFMQRLLPVGIRHLLPEDVVKPIMLLSRFFSQLTAKTLRKTDILQLRHDIVQVLCKFEMIFPPAFFTSMMHVMVHLPEEALLAGPVNYRWMYPIERLLGELKKSIRNRAKPEGSIIEAWVQYESLTFCGILLKLTTVSLSLRRQLSLLPSGFWTVPPQRWYPGASPPSPSSQPPQFPRFSPNLRRRRSLSSGYQIRHLRYGFCPIFDALADGWMSDLIRRRRVVTTTQSSEPPAQPKYAATAPALMDHLAVGPAGSQAPASSASSVAQPVSARRRHRPASTTDTTSTDASGSQPGSDVRRAFSEGEAVIKSTLEIPQNSLNSNEVGSSRCMHMLTHLINGKGNVGSSPGNVLKCTN</sequence>
<feature type="region of interest" description="Disordered" evidence="1">
    <location>
        <begin position="405"/>
        <end position="424"/>
    </location>
</feature>
<dbReference type="PANTHER" id="PTHR10775:SF185">
    <property type="entry name" value="OS08G0208400 PROTEIN"/>
    <property type="match status" value="1"/>
</dbReference>
<dbReference type="PANTHER" id="PTHR10775">
    <property type="entry name" value="OS08G0208400 PROTEIN"/>
    <property type="match status" value="1"/>
</dbReference>
<proteinExistence type="predicted"/>
<dbReference type="EMBL" id="JAJFAZ020000002">
    <property type="protein sequence ID" value="KAI5343665.1"/>
    <property type="molecule type" value="Genomic_DNA"/>
</dbReference>
<protein>
    <recommendedName>
        <fullName evidence="2">DUF4218 domain-containing protein</fullName>
    </recommendedName>
</protein>
<keyword evidence="4" id="KW-1185">Reference proteome</keyword>
<name>A0AAD4WHQ4_PRUDU</name>
<evidence type="ECO:0000259" key="2">
    <source>
        <dbReference type="Pfam" id="PF13960"/>
    </source>
</evidence>